<dbReference type="InterPro" id="IPR023298">
    <property type="entry name" value="ATPase_P-typ_TM_dom_sf"/>
</dbReference>
<keyword evidence="4" id="KW-0067">ATP-binding</keyword>
<accession>A0A267GC92</accession>
<feature type="non-terminal residue" evidence="11">
    <location>
        <position position="1"/>
    </location>
</feature>
<keyword evidence="12" id="KW-1185">Reference proteome</keyword>
<evidence type="ECO:0000259" key="10">
    <source>
        <dbReference type="Pfam" id="PF00689"/>
    </source>
</evidence>
<gene>
    <name evidence="11" type="ORF">BOX15_Mlig019375g5</name>
</gene>
<evidence type="ECO:0000256" key="7">
    <source>
        <dbReference type="ARBA" id="ARBA00022989"/>
    </source>
</evidence>
<reference evidence="11 12" key="1">
    <citation type="submission" date="2017-06" db="EMBL/GenBank/DDBJ databases">
        <title>A platform for efficient transgenesis in Macrostomum lignano, a flatworm model organism for stem cell research.</title>
        <authorList>
            <person name="Berezikov E."/>
        </authorList>
    </citation>
    <scope>NUCLEOTIDE SEQUENCE [LARGE SCALE GENOMIC DNA]</scope>
    <source>
        <strain evidence="11">DV1</strain>
        <tissue evidence="11">Whole organism</tissue>
    </source>
</reference>
<dbReference type="GO" id="GO:0005524">
    <property type="term" value="F:ATP binding"/>
    <property type="evidence" value="ECO:0007669"/>
    <property type="project" value="UniProtKB-KW"/>
</dbReference>
<evidence type="ECO:0000256" key="4">
    <source>
        <dbReference type="ARBA" id="ARBA00022840"/>
    </source>
</evidence>
<dbReference type="OrthoDB" id="3352408at2759"/>
<comment type="subcellular location">
    <subcellularLocation>
        <location evidence="1">Membrane</location>
        <topology evidence="1">Multi-pass membrane protein</topology>
    </subcellularLocation>
</comment>
<comment type="caution">
    <text evidence="11">The sequence shown here is derived from an EMBL/GenBank/DDBJ whole genome shotgun (WGS) entry which is preliminary data.</text>
</comment>
<keyword evidence="6" id="KW-1278">Translocase</keyword>
<dbReference type="EMBL" id="NIVC01000441">
    <property type="protein sequence ID" value="PAA82919.1"/>
    <property type="molecule type" value="Genomic_DNA"/>
</dbReference>
<keyword evidence="2 9" id="KW-0812">Transmembrane</keyword>
<dbReference type="Gene3D" id="1.20.1110.10">
    <property type="entry name" value="Calcium-transporting ATPase, transmembrane domain"/>
    <property type="match status" value="1"/>
</dbReference>
<evidence type="ECO:0000313" key="12">
    <source>
        <dbReference type="Proteomes" id="UP000215902"/>
    </source>
</evidence>
<evidence type="ECO:0000256" key="5">
    <source>
        <dbReference type="ARBA" id="ARBA00022842"/>
    </source>
</evidence>
<dbReference type="FunFam" id="1.20.1110.10:FF:000065">
    <property type="entry name" value="Sarcoplasmic/endoplasmic reticulum calcium ATPase 1"/>
    <property type="match status" value="1"/>
</dbReference>
<evidence type="ECO:0000256" key="3">
    <source>
        <dbReference type="ARBA" id="ARBA00022741"/>
    </source>
</evidence>
<dbReference type="Proteomes" id="UP000215902">
    <property type="component" value="Unassembled WGS sequence"/>
</dbReference>
<dbReference type="Pfam" id="PF00689">
    <property type="entry name" value="Cation_ATPase_C"/>
    <property type="match status" value="1"/>
</dbReference>
<evidence type="ECO:0000256" key="9">
    <source>
        <dbReference type="SAM" id="Phobius"/>
    </source>
</evidence>
<keyword evidence="8 9" id="KW-0472">Membrane</keyword>
<evidence type="ECO:0000256" key="1">
    <source>
        <dbReference type="ARBA" id="ARBA00004141"/>
    </source>
</evidence>
<evidence type="ECO:0000256" key="6">
    <source>
        <dbReference type="ARBA" id="ARBA00022967"/>
    </source>
</evidence>
<evidence type="ECO:0000256" key="2">
    <source>
        <dbReference type="ARBA" id="ARBA00022692"/>
    </source>
</evidence>
<feature type="transmembrane region" description="Helical" evidence="9">
    <location>
        <begin position="16"/>
        <end position="35"/>
    </location>
</feature>
<sequence>LSENQSLIAMPPWKNVWLIGAIVLSMSLHFFILHVEFMSKVFQITNLTLEEWFAVIKISFPVLLMDEVLKFVARKYTDVGPPIKDLD</sequence>
<keyword evidence="7 9" id="KW-1133">Transmembrane helix</keyword>
<dbReference type="STRING" id="282301.A0A267GC92"/>
<feature type="domain" description="Cation-transporting P-type ATPase C-terminal" evidence="10">
    <location>
        <begin position="2"/>
        <end position="72"/>
    </location>
</feature>
<keyword evidence="5" id="KW-0460">Magnesium</keyword>
<name>A0A267GC92_9PLAT</name>
<evidence type="ECO:0000256" key="8">
    <source>
        <dbReference type="ARBA" id="ARBA00023136"/>
    </source>
</evidence>
<protein>
    <recommendedName>
        <fullName evidence="10">Cation-transporting P-type ATPase C-terminal domain-containing protein</fullName>
    </recommendedName>
</protein>
<organism evidence="11 12">
    <name type="scientific">Macrostomum lignano</name>
    <dbReference type="NCBI Taxonomy" id="282301"/>
    <lineage>
        <taxon>Eukaryota</taxon>
        <taxon>Metazoa</taxon>
        <taxon>Spiralia</taxon>
        <taxon>Lophotrochozoa</taxon>
        <taxon>Platyhelminthes</taxon>
        <taxon>Rhabditophora</taxon>
        <taxon>Macrostomorpha</taxon>
        <taxon>Macrostomida</taxon>
        <taxon>Macrostomidae</taxon>
        <taxon>Macrostomum</taxon>
    </lineage>
</organism>
<proteinExistence type="predicted"/>
<dbReference type="GO" id="GO:0016020">
    <property type="term" value="C:membrane"/>
    <property type="evidence" value="ECO:0007669"/>
    <property type="project" value="UniProtKB-SubCell"/>
</dbReference>
<evidence type="ECO:0000313" key="11">
    <source>
        <dbReference type="EMBL" id="PAA82919.1"/>
    </source>
</evidence>
<dbReference type="AlphaFoldDB" id="A0A267GC92"/>
<keyword evidence="3" id="KW-0547">Nucleotide-binding</keyword>
<dbReference type="SUPFAM" id="SSF81665">
    <property type="entry name" value="Calcium ATPase, transmembrane domain M"/>
    <property type="match status" value="1"/>
</dbReference>
<dbReference type="InterPro" id="IPR006068">
    <property type="entry name" value="ATPase_P-typ_cation-transptr_C"/>
</dbReference>